<gene>
    <name evidence="2" type="ORF">CRE_24488</name>
</gene>
<feature type="signal peptide" evidence="1">
    <location>
        <begin position="1"/>
        <end position="18"/>
    </location>
</feature>
<keyword evidence="3" id="KW-1185">Reference proteome</keyword>
<protein>
    <submittedName>
        <fullName evidence="2">Uncharacterized protein</fullName>
    </submittedName>
</protein>
<sequence>MILWKLLLLFQAAWSIQALTTHEACAKYGSGLVFDKVLKVHAPDESITIWDINEPIQIHEENGKLVLAVDYSTRAQLTNADESALKVSIGEPIDPTAVTLEFYQNPRVCETQNGLGVRYIHLNLHNTGRNTTNELVLKYQIVCSPLEPRNYDILTSWKYDASCPIPATPEAHRHGMHFLQFYSSGGATMQFPLNRSLVAQVSAGTLVNVAFVLETNGTDFYLNVTSSNSEVIQILIYPSFINASTGYSFAFVRFEALKPGASNIALAHSQGDYYNVEVTVLAEAISGVSNRPMDAFEHKETNNEQAVSALHEACKKYGNELVFDKVLKLQAPDDTVTVWDIDETIKLHEESGRIALVLSYGTSAHLSYVDESVLKVSVTSPSIQSAIVEYYQNPGVCKDQNALGVRNIHLNLVNMMRNTTNELVLKYEIVCSPLEEVSAGLLPPFQKRTEDLHASWKFDANCPAPTTKPTLNWPSLFFYQFFSSPESVEISPDRTVGTRLVSGSHITAAYFFKGNVTDFDFNLTCSNPEVIRVTKQTSTLSFMKTGYSLGIVHFETLKPGTSNISLHTGGGIYYQTIDGVTVLPGFSERWNHTILRQVDLNEGDAHMIKVFVHHEAIGGRREFHVNGDMRSFDITTGLTNGTKSWLYFVVKGNKEPLSLEASSDIHPPYKTTTNQLNHHVASIPFDFPRRNVPNEIMKVKLTGSGISQEYTLNITLLSTSNQFVLEKAIYKYFGNGAELKKNATVVGAYTIGEDKTGKLEPPKKDSQGGLEVYENVTGLVVVGKKGSDGFVATLKKIDSEESKDTISVQLLQKPVDIYNFPRIIQDSVYYFDFPFHSGTFQAKPGKYVLSVLNAEAEDEGHVDLVIIKSGGRSYLHDE</sequence>
<organism evidence="3">
    <name type="scientific">Caenorhabditis remanei</name>
    <name type="common">Caenorhabditis vulgaris</name>
    <dbReference type="NCBI Taxonomy" id="31234"/>
    <lineage>
        <taxon>Eukaryota</taxon>
        <taxon>Metazoa</taxon>
        <taxon>Ecdysozoa</taxon>
        <taxon>Nematoda</taxon>
        <taxon>Chromadorea</taxon>
        <taxon>Rhabditida</taxon>
        <taxon>Rhabditina</taxon>
        <taxon>Rhabditomorpha</taxon>
        <taxon>Rhabditoidea</taxon>
        <taxon>Rhabditidae</taxon>
        <taxon>Peloderinae</taxon>
        <taxon>Caenorhabditis</taxon>
    </lineage>
</organism>
<evidence type="ECO:0000256" key="1">
    <source>
        <dbReference type="SAM" id="SignalP"/>
    </source>
</evidence>
<evidence type="ECO:0000313" key="3">
    <source>
        <dbReference type="Proteomes" id="UP000008281"/>
    </source>
</evidence>
<proteinExistence type="predicted"/>
<dbReference type="InParanoid" id="E3MFW7"/>
<dbReference type="OrthoDB" id="5879046at2759"/>
<accession>E3MFW7</accession>
<name>E3MFW7_CAERE</name>
<feature type="chain" id="PRO_5003174866" evidence="1">
    <location>
        <begin position="19"/>
        <end position="878"/>
    </location>
</feature>
<reference evidence="2" key="1">
    <citation type="submission" date="2007-07" db="EMBL/GenBank/DDBJ databases">
        <title>PCAP assembly of the Caenorhabditis remanei genome.</title>
        <authorList>
            <consortium name="The Caenorhabditis remanei Sequencing Consortium"/>
            <person name="Wilson R.K."/>
        </authorList>
    </citation>
    <scope>NUCLEOTIDE SEQUENCE [LARGE SCALE GENOMIC DNA]</scope>
    <source>
        <strain evidence="2">PB4641</strain>
    </source>
</reference>
<evidence type="ECO:0000313" key="2">
    <source>
        <dbReference type="EMBL" id="EFP01172.1"/>
    </source>
</evidence>
<keyword evidence="1" id="KW-0732">Signal</keyword>
<dbReference type="AlphaFoldDB" id="E3MFW7"/>
<dbReference type="Proteomes" id="UP000008281">
    <property type="component" value="Unassembled WGS sequence"/>
</dbReference>
<dbReference type="HOGENOM" id="CLU_327671_0_0_1"/>
<dbReference type="EMBL" id="DS268442">
    <property type="protein sequence ID" value="EFP01172.1"/>
    <property type="molecule type" value="Genomic_DNA"/>
</dbReference>